<keyword evidence="4" id="KW-1185">Reference proteome</keyword>
<gene>
    <name evidence="3" type="ORF">N7498_008159</name>
</gene>
<dbReference type="RefSeq" id="XP_058305209.1">
    <property type="nucleotide sequence ID" value="XM_058455221.1"/>
</dbReference>
<sequence>MAKVNSESDWTHDMSRGQKQKMTKIVEHNFDLGIELELHATKITKLGVHCQEPSTGLEKNNMDVNTKFEMQTDEIKSLKGQTEQPPTVQKGQEKQVSKLKDNTEQVLHQKNKQTGSKYETHTEEIGKLENYFNEKLKLHTEELLELKEQNAKLLKLLKAYSVDIRKLKKPGEDFTNQFIQSSQTVTSDPKDTITAEILHW</sequence>
<reference evidence="3" key="2">
    <citation type="journal article" date="2023" name="IMA Fungus">
        <title>Comparative genomic study of the Penicillium genus elucidates a diverse pangenome and 15 lateral gene transfer events.</title>
        <authorList>
            <person name="Petersen C."/>
            <person name="Sorensen T."/>
            <person name="Nielsen M.R."/>
            <person name="Sondergaard T.E."/>
            <person name="Sorensen J.L."/>
            <person name="Fitzpatrick D.A."/>
            <person name="Frisvad J.C."/>
            <person name="Nielsen K.L."/>
        </authorList>
    </citation>
    <scope>NUCLEOTIDE SEQUENCE</scope>
    <source>
        <strain evidence="3">IBT 15544</strain>
    </source>
</reference>
<comment type="caution">
    <text evidence="3">The sequence shown here is derived from an EMBL/GenBank/DDBJ whole genome shotgun (WGS) entry which is preliminary data.</text>
</comment>
<protein>
    <submittedName>
        <fullName evidence="3">Uncharacterized protein</fullName>
    </submittedName>
</protein>
<reference evidence="3" key="1">
    <citation type="submission" date="2022-12" db="EMBL/GenBank/DDBJ databases">
        <authorList>
            <person name="Petersen C."/>
        </authorList>
    </citation>
    <scope>NUCLEOTIDE SEQUENCE</scope>
    <source>
        <strain evidence="3">IBT 15544</strain>
    </source>
</reference>
<name>A0A9W9JEV1_9EURO</name>
<evidence type="ECO:0000313" key="3">
    <source>
        <dbReference type="EMBL" id="KAJ5194721.1"/>
    </source>
</evidence>
<evidence type="ECO:0000313" key="4">
    <source>
        <dbReference type="Proteomes" id="UP001150904"/>
    </source>
</evidence>
<dbReference type="Proteomes" id="UP001150904">
    <property type="component" value="Unassembled WGS sequence"/>
</dbReference>
<feature type="coiled-coil region" evidence="1">
    <location>
        <begin position="136"/>
        <end position="163"/>
    </location>
</feature>
<keyword evidence="1" id="KW-0175">Coiled coil</keyword>
<dbReference type="AlphaFoldDB" id="A0A9W9JEV1"/>
<proteinExistence type="predicted"/>
<evidence type="ECO:0000256" key="1">
    <source>
        <dbReference type="SAM" id="Coils"/>
    </source>
</evidence>
<dbReference type="EMBL" id="JAPQKR010000015">
    <property type="protein sequence ID" value="KAJ5194721.1"/>
    <property type="molecule type" value="Genomic_DNA"/>
</dbReference>
<feature type="compositionally biased region" description="Basic and acidic residues" evidence="2">
    <location>
        <begin position="91"/>
        <end position="103"/>
    </location>
</feature>
<accession>A0A9W9JEV1</accession>
<feature type="compositionally biased region" description="Polar residues" evidence="2">
    <location>
        <begin position="104"/>
        <end position="117"/>
    </location>
</feature>
<feature type="region of interest" description="Disordered" evidence="2">
    <location>
        <begin position="77"/>
        <end position="117"/>
    </location>
</feature>
<organism evidence="3 4">
    <name type="scientific">Penicillium cinerascens</name>
    <dbReference type="NCBI Taxonomy" id="70096"/>
    <lineage>
        <taxon>Eukaryota</taxon>
        <taxon>Fungi</taxon>
        <taxon>Dikarya</taxon>
        <taxon>Ascomycota</taxon>
        <taxon>Pezizomycotina</taxon>
        <taxon>Eurotiomycetes</taxon>
        <taxon>Eurotiomycetidae</taxon>
        <taxon>Eurotiales</taxon>
        <taxon>Aspergillaceae</taxon>
        <taxon>Penicillium</taxon>
    </lineage>
</organism>
<feature type="compositionally biased region" description="Polar residues" evidence="2">
    <location>
        <begin position="79"/>
        <end position="90"/>
    </location>
</feature>
<dbReference type="OrthoDB" id="10601575at2759"/>
<evidence type="ECO:0000256" key="2">
    <source>
        <dbReference type="SAM" id="MobiDB-lite"/>
    </source>
</evidence>
<dbReference type="GeneID" id="83182522"/>